<evidence type="ECO:0008006" key="4">
    <source>
        <dbReference type="Google" id="ProtNLM"/>
    </source>
</evidence>
<reference evidence="2 3" key="1">
    <citation type="submission" date="2023-02" db="EMBL/GenBank/DDBJ databases">
        <title>Genome sequencing required for Actinomycetospora new species description.</title>
        <authorList>
            <person name="Saimee Y."/>
            <person name="Duangmal K."/>
        </authorList>
    </citation>
    <scope>NUCLEOTIDE SEQUENCE [LARGE SCALE GENOMIC DNA]</scope>
    <source>
        <strain evidence="2 3">DW7H6</strain>
    </source>
</reference>
<keyword evidence="1" id="KW-0472">Membrane</keyword>
<keyword evidence="1" id="KW-0812">Transmembrane</keyword>
<proteinExistence type="predicted"/>
<keyword evidence="1" id="KW-1133">Transmembrane helix</keyword>
<feature type="transmembrane region" description="Helical" evidence="1">
    <location>
        <begin position="40"/>
        <end position="61"/>
    </location>
</feature>
<evidence type="ECO:0000256" key="1">
    <source>
        <dbReference type="SAM" id="Phobius"/>
    </source>
</evidence>
<evidence type="ECO:0000313" key="3">
    <source>
        <dbReference type="Proteomes" id="UP001300763"/>
    </source>
</evidence>
<organism evidence="2 3">
    <name type="scientific">Actinomycetospora lemnae</name>
    <dbReference type="NCBI Taxonomy" id="3019891"/>
    <lineage>
        <taxon>Bacteria</taxon>
        <taxon>Bacillati</taxon>
        <taxon>Actinomycetota</taxon>
        <taxon>Actinomycetes</taxon>
        <taxon>Pseudonocardiales</taxon>
        <taxon>Pseudonocardiaceae</taxon>
        <taxon>Actinomycetospora</taxon>
    </lineage>
</organism>
<name>A0ABT5SRU5_9PSEU</name>
<feature type="transmembrane region" description="Helical" evidence="1">
    <location>
        <begin position="82"/>
        <end position="104"/>
    </location>
</feature>
<dbReference type="RefSeq" id="WP_274200106.1">
    <property type="nucleotide sequence ID" value="NZ_JAQZAO010000003.1"/>
</dbReference>
<dbReference type="EMBL" id="JAQZAO010000003">
    <property type="protein sequence ID" value="MDD7965572.1"/>
    <property type="molecule type" value="Genomic_DNA"/>
</dbReference>
<feature type="transmembrane region" description="Helical" evidence="1">
    <location>
        <begin position="12"/>
        <end position="34"/>
    </location>
</feature>
<evidence type="ECO:0000313" key="2">
    <source>
        <dbReference type="EMBL" id="MDD7965572.1"/>
    </source>
</evidence>
<gene>
    <name evidence="2" type="ORF">PGB27_09440</name>
</gene>
<keyword evidence="3" id="KW-1185">Reference proteome</keyword>
<comment type="caution">
    <text evidence="2">The sequence shown here is derived from an EMBL/GenBank/DDBJ whole genome shotgun (WGS) entry which is preliminary data.</text>
</comment>
<sequence length="106" mass="10132">MLFPVGASWMSGTGAALAVTGVVLLAVAGTLLPIPTGAEVAVVAALPAVGVSGPLAAALLITLPAVSLPSLLMVRGVFPRRLLLAVTAAVAGIGLLTSVGALAVGL</sequence>
<protein>
    <recommendedName>
        <fullName evidence="4">Permease</fullName>
    </recommendedName>
</protein>
<accession>A0ABT5SRU5</accession>
<dbReference type="Proteomes" id="UP001300763">
    <property type="component" value="Unassembled WGS sequence"/>
</dbReference>